<dbReference type="GO" id="GO:0006493">
    <property type="term" value="P:protein O-linked glycosylation"/>
    <property type="evidence" value="ECO:0007669"/>
    <property type="project" value="TreeGrafter"/>
</dbReference>
<keyword evidence="3" id="KW-0328">Glycosyltransferase</keyword>
<keyword evidence="7 10" id="KW-1133">Transmembrane helix</keyword>
<dbReference type="AlphaFoldDB" id="K3W5X9"/>
<evidence type="ECO:0000256" key="6">
    <source>
        <dbReference type="ARBA" id="ARBA00022968"/>
    </source>
</evidence>
<keyword evidence="9" id="KW-0325">Glycoprotein</keyword>
<keyword evidence="4" id="KW-0808">Transferase</keyword>
<dbReference type="VEuPathDB" id="FungiDB:PYU1_G000370"/>
<dbReference type="Pfam" id="PF11051">
    <property type="entry name" value="Mannosyl_trans3"/>
    <property type="match status" value="1"/>
</dbReference>
<evidence type="ECO:0000256" key="5">
    <source>
        <dbReference type="ARBA" id="ARBA00022692"/>
    </source>
</evidence>
<dbReference type="PANTHER" id="PTHR31392:SF1">
    <property type="entry name" value="ALPHA-1,3-MANNOSYLTRANSFERASE MNN1-RELATED"/>
    <property type="match status" value="1"/>
</dbReference>
<comment type="similarity">
    <text evidence="2">Belongs to the MNN1/MNT family.</text>
</comment>
<dbReference type="GO" id="GO:0005794">
    <property type="term" value="C:Golgi apparatus"/>
    <property type="evidence" value="ECO:0007669"/>
    <property type="project" value="TreeGrafter"/>
</dbReference>
<dbReference type="PANTHER" id="PTHR31392">
    <property type="entry name" value="ALPHA-1,3-MANNOSYLTRANSFERASE MNN1-RELATED"/>
    <property type="match status" value="1"/>
</dbReference>
<keyword evidence="12" id="KW-1185">Reference proteome</keyword>
<accession>K3W5X9</accession>
<name>K3W5X9_GLOUD</name>
<keyword evidence="8 10" id="KW-0472">Membrane</keyword>
<reference evidence="12" key="1">
    <citation type="journal article" date="2010" name="Genome Biol.">
        <title>Genome sequence of the necrotrophic plant pathogen Pythium ultimum reveals original pathogenicity mechanisms and effector repertoire.</title>
        <authorList>
            <person name="Levesque C.A."/>
            <person name="Brouwer H."/>
            <person name="Cano L."/>
            <person name="Hamilton J.P."/>
            <person name="Holt C."/>
            <person name="Huitema E."/>
            <person name="Raffaele S."/>
            <person name="Robideau G.P."/>
            <person name="Thines M."/>
            <person name="Win J."/>
            <person name="Zerillo M.M."/>
            <person name="Beakes G.W."/>
            <person name="Boore J.L."/>
            <person name="Busam D."/>
            <person name="Dumas B."/>
            <person name="Ferriera S."/>
            <person name="Fuerstenberg S.I."/>
            <person name="Gachon C.M."/>
            <person name="Gaulin E."/>
            <person name="Govers F."/>
            <person name="Grenville-Briggs L."/>
            <person name="Horner N."/>
            <person name="Hostetler J."/>
            <person name="Jiang R.H."/>
            <person name="Johnson J."/>
            <person name="Krajaejun T."/>
            <person name="Lin H."/>
            <person name="Meijer H.J."/>
            <person name="Moore B."/>
            <person name="Morris P."/>
            <person name="Phuntmart V."/>
            <person name="Puiu D."/>
            <person name="Shetty J."/>
            <person name="Stajich J.E."/>
            <person name="Tripathy S."/>
            <person name="Wawra S."/>
            <person name="van West P."/>
            <person name="Whitty B.R."/>
            <person name="Coutinho P.M."/>
            <person name="Henrissat B."/>
            <person name="Martin F."/>
            <person name="Thomas P.D."/>
            <person name="Tyler B.M."/>
            <person name="De Vries R.P."/>
            <person name="Kamoun S."/>
            <person name="Yandell M."/>
            <person name="Tisserat N."/>
            <person name="Buell C.R."/>
        </authorList>
    </citation>
    <scope>NUCLEOTIDE SEQUENCE</scope>
    <source>
        <strain evidence="12">DAOM:BR144</strain>
    </source>
</reference>
<dbReference type="InterPro" id="IPR029044">
    <property type="entry name" value="Nucleotide-diphossugar_trans"/>
</dbReference>
<dbReference type="EnsemblProtists" id="PYU1_T000370">
    <property type="protein sequence ID" value="PYU1_T000370"/>
    <property type="gene ID" value="PYU1_G000370"/>
</dbReference>
<sequence length="522" mass="58798">MRASSDDDGLFGAPAFLTLPTTAHDKSRRHAAPRRQRLVFVLVLVLLTLVALVVLVIETFGLFRSKPDSNKMASLAMARAKLDVFNQEALLTQDARKKLHHELALSLSHYAQQTTTLRGVVLPLFDGIAHLGMSLVLELRALHVALPIEIPHCGDLAPVFKQMIERRDTLVRVYDVCAEALKAISLFNPGQKLFCETAAQCETHFRSFNIKILSIVFSQFEEVMLLDADTLFFQSPMTLWDLDKYKSTGTLFFHDRISYDLSYLAKRVSNSEHGQQLSQLHVYLSKFDVSPFRTLHHLPREAPDTALKNPDALRGLKLQFQPSKLLLESHVWNLRAGHQMDSSLVLWNKSKQPRATAILASFVALNNIPFPPSYGDKELFFLACELAETQYEFSEFGVGALGVELRDDGDKPDSVLCGGGLHYFPVNPDNSSPTFDHVPMLYLNSDDILTLDVEKETIYRTVGRPAAFYAGSFRERNIVQECPFGIKALKLTPDELRTIARRQQLHETVLQWPPDSLHGSEE</sequence>
<dbReference type="Proteomes" id="UP000019132">
    <property type="component" value="Unassembled WGS sequence"/>
</dbReference>
<dbReference type="OMA" id="LFFQSPM"/>
<evidence type="ECO:0000256" key="2">
    <source>
        <dbReference type="ARBA" id="ARBA00009105"/>
    </source>
</evidence>
<evidence type="ECO:0000256" key="3">
    <source>
        <dbReference type="ARBA" id="ARBA00022676"/>
    </source>
</evidence>
<comment type="subcellular location">
    <subcellularLocation>
        <location evidence="1">Membrane</location>
        <topology evidence="1">Single-pass type II membrane protein</topology>
    </subcellularLocation>
</comment>
<reference evidence="12" key="2">
    <citation type="submission" date="2010-04" db="EMBL/GenBank/DDBJ databases">
        <authorList>
            <person name="Buell R."/>
            <person name="Hamilton J."/>
            <person name="Hostetler J."/>
        </authorList>
    </citation>
    <scope>NUCLEOTIDE SEQUENCE [LARGE SCALE GENOMIC DNA]</scope>
    <source>
        <strain evidence="12">DAOM:BR144</strain>
    </source>
</reference>
<dbReference type="EMBL" id="GL376636">
    <property type="status" value="NOT_ANNOTATED_CDS"/>
    <property type="molecule type" value="Genomic_DNA"/>
</dbReference>
<evidence type="ECO:0000256" key="4">
    <source>
        <dbReference type="ARBA" id="ARBA00022679"/>
    </source>
</evidence>
<dbReference type="InterPro" id="IPR022751">
    <property type="entry name" value="Alpha_mannosyltransferase"/>
</dbReference>
<dbReference type="InParanoid" id="K3W5X9"/>
<dbReference type="HOGENOM" id="CLU_035956_1_0_1"/>
<dbReference type="SUPFAM" id="SSF53448">
    <property type="entry name" value="Nucleotide-diphospho-sugar transferases"/>
    <property type="match status" value="1"/>
</dbReference>
<evidence type="ECO:0000313" key="12">
    <source>
        <dbReference type="Proteomes" id="UP000019132"/>
    </source>
</evidence>
<dbReference type="GO" id="GO:0000033">
    <property type="term" value="F:alpha-1,3-mannosyltransferase activity"/>
    <property type="evidence" value="ECO:0007669"/>
    <property type="project" value="TreeGrafter"/>
</dbReference>
<protein>
    <recommendedName>
        <fullName evidence="13">Nucleotide-diphospho-sugar transferase domain-containing protein</fullName>
    </recommendedName>
</protein>
<evidence type="ECO:0000256" key="10">
    <source>
        <dbReference type="SAM" id="Phobius"/>
    </source>
</evidence>
<evidence type="ECO:0008006" key="13">
    <source>
        <dbReference type="Google" id="ProtNLM"/>
    </source>
</evidence>
<proteinExistence type="inferred from homology"/>
<evidence type="ECO:0000256" key="8">
    <source>
        <dbReference type="ARBA" id="ARBA00023136"/>
    </source>
</evidence>
<keyword evidence="5 10" id="KW-0812">Transmembrane</keyword>
<evidence type="ECO:0000256" key="7">
    <source>
        <dbReference type="ARBA" id="ARBA00022989"/>
    </source>
</evidence>
<organism evidence="11 12">
    <name type="scientific">Globisporangium ultimum (strain ATCC 200006 / CBS 805.95 / DAOM BR144)</name>
    <name type="common">Pythium ultimum</name>
    <dbReference type="NCBI Taxonomy" id="431595"/>
    <lineage>
        <taxon>Eukaryota</taxon>
        <taxon>Sar</taxon>
        <taxon>Stramenopiles</taxon>
        <taxon>Oomycota</taxon>
        <taxon>Peronosporomycetes</taxon>
        <taxon>Pythiales</taxon>
        <taxon>Pythiaceae</taxon>
        <taxon>Globisporangium</taxon>
    </lineage>
</organism>
<evidence type="ECO:0000256" key="9">
    <source>
        <dbReference type="ARBA" id="ARBA00023180"/>
    </source>
</evidence>
<dbReference type="GO" id="GO:0016020">
    <property type="term" value="C:membrane"/>
    <property type="evidence" value="ECO:0007669"/>
    <property type="project" value="UniProtKB-SubCell"/>
</dbReference>
<evidence type="ECO:0000256" key="1">
    <source>
        <dbReference type="ARBA" id="ARBA00004606"/>
    </source>
</evidence>
<feature type="transmembrane region" description="Helical" evidence="10">
    <location>
        <begin position="38"/>
        <end position="63"/>
    </location>
</feature>
<keyword evidence="6" id="KW-0735">Signal-anchor</keyword>
<reference evidence="11" key="3">
    <citation type="submission" date="2015-02" db="UniProtKB">
        <authorList>
            <consortium name="EnsemblProtists"/>
        </authorList>
    </citation>
    <scope>IDENTIFICATION</scope>
    <source>
        <strain evidence="11">DAOM BR144</strain>
    </source>
</reference>
<dbReference type="eggNOG" id="ENOG502RZ48">
    <property type="taxonomic scope" value="Eukaryota"/>
</dbReference>
<evidence type="ECO:0000313" key="11">
    <source>
        <dbReference type="EnsemblProtists" id="PYU1_T000370"/>
    </source>
</evidence>